<feature type="DNA-binding region" description="OmpR/PhoB-type" evidence="14">
    <location>
        <begin position="129"/>
        <end position="227"/>
    </location>
</feature>
<dbReference type="CDD" id="cd17618">
    <property type="entry name" value="REC_OmpR_PhoB"/>
    <property type="match status" value="1"/>
</dbReference>
<keyword evidence="4" id="KW-0963">Cytoplasm</keyword>
<dbReference type="Pfam" id="PF00486">
    <property type="entry name" value="Trans_reg_C"/>
    <property type="match status" value="1"/>
</dbReference>
<evidence type="ECO:0000259" key="15">
    <source>
        <dbReference type="PROSITE" id="PS50110"/>
    </source>
</evidence>
<evidence type="ECO:0000256" key="2">
    <source>
        <dbReference type="ARBA" id="ARBA00013332"/>
    </source>
</evidence>
<dbReference type="RefSeq" id="WP_418157710.1">
    <property type="nucleotide sequence ID" value="NZ_JBBLZC010000001.1"/>
</dbReference>
<evidence type="ECO:0000259" key="16">
    <source>
        <dbReference type="PROSITE" id="PS51755"/>
    </source>
</evidence>
<dbReference type="Gene3D" id="6.10.250.690">
    <property type="match status" value="1"/>
</dbReference>
<evidence type="ECO:0000256" key="14">
    <source>
        <dbReference type="PROSITE-ProRule" id="PRU01091"/>
    </source>
</evidence>
<keyword evidence="3" id="KW-0813">Transport</keyword>
<dbReference type="InterPro" id="IPR001789">
    <property type="entry name" value="Sig_transdc_resp-reg_receiver"/>
</dbReference>
<dbReference type="InterPro" id="IPR036388">
    <property type="entry name" value="WH-like_DNA-bd_sf"/>
</dbReference>
<keyword evidence="8" id="KW-0805">Transcription regulation</keyword>
<evidence type="ECO:0000256" key="12">
    <source>
        <dbReference type="ARBA" id="ARBA00024735"/>
    </source>
</evidence>
<dbReference type="PROSITE" id="PS50110">
    <property type="entry name" value="RESPONSE_REGULATORY"/>
    <property type="match status" value="1"/>
</dbReference>
<keyword evidence="10" id="KW-0010">Activator</keyword>
<evidence type="ECO:0000256" key="8">
    <source>
        <dbReference type="ARBA" id="ARBA00023015"/>
    </source>
</evidence>
<dbReference type="Proteomes" id="UP001375743">
    <property type="component" value="Unassembled WGS sequence"/>
</dbReference>
<feature type="modified residue" description="4-aspartylphosphate" evidence="13">
    <location>
        <position position="53"/>
    </location>
</feature>
<keyword evidence="11" id="KW-0804">Transcription</keyword>
<evidence type="ECO:0000256" key="1">
    <source>
        <dbReference type="ARBA" id="ARBA00004496"/>
    </source>
</evidence>
<dbReference type="PANTHER" id="PTHR48111:SF40">
    <property type="entry name" value="PHOSPHATE REGULON TRANSCRIPTIONAL REGULATORY PROTEIN PHOB"/>
    <property type="match status" value="1"/>
</dbReference>
<dbReference type="InterPro" id="IPR039420">
    <property type="entry name" value="WalR-like"/>
</dbReference>
<dbReference type="InterPro" id="IPR016032">
    <property type="entry name" value="Sig_transdc_resp-reg_C-effctor"/>
</dbReference>
<gene>
    <name evidence="17" type="primary">phoB</name>
    <name evidence="17" type="ORF">U1T56_01790</name>
</gene>
<sequence length="254" mass="28725">MRPVILIVEDEPPLQKLLAYNLEAAGFAVVQAYDGEEAMTLVEERAPDLVLLDWMLPQLSGLEICRRLRRRPDTAHLPIIMLTARGEEPDRLRGLDTGADDFVTKPFSPAELIARIRAVLRRVRPAFVEQVLSFHDIRMDLAAHRVFRGEREVQLSPTEFRLLRHFLEHPGRVFSRTQLLDRVWGTDLDIELRTVDATIRRLRRALNAGGEADLLRTVRAEGYSLDRKLAIEPADGADAGGVSARPRVEASPCR</sequence>
<dbReference type="InterPro" id="IPR001867">
    <property type="entry name" value="OmpR/PhoB-type_DNA-bd"/>
</dbReference>
<feature type="domain" description="OmpR/PhoB-type" evidence="16">
    <location>
        <begin position="129"/>
        <end position="227"/>
    </location>
</feature>
<evidence type="ECO:0000256" key="5">
    <source>
        <dbReference type="ARBA" id="ARBA00022553"/>
    </source>
</evidence>
<dbReference type="CDD" id="cd00383">
    <property type="entry name" value="trans_reg_C"/>
    <property type="match status" value="1"/>
</dbReference>
<keyword evidence="7" id="KW-0902">Two-component regulatory system</keyword>
<keyword evidence="5 13" id="KW-0597">Phosphoprotein</keyword>
<keyword evidence="18" id="KW-1185">Reference proteome</keyword>
<evidence type="ECO:0000256" key="13">
    <source>
        <dbReference type="PROSITE-ProRule" id="PRU00169"/>
    </source>
</evidence>
<dbReference type="Gene3D" id="1.10.10.10">
    <property type="entry name" value="Winged helix-like DNA-binding domain superfamily/Winged helix DNA-binding domain"/>
    <property type="match status" value="1"/>
</dbReference>
<dbReference type="SUPFAM" id="SSF52172">
    <property type="entry name" value="CheY-like"/>
    <property type="match status" value="1"/>
</dbReference>
<comment type="subcellular location">
    <subcellularLocation>
        <location evidence="1">Cytoplasm</location>
    </subcellularLocation>
</comment>
<dbReference type="EMBL" id="JBBLZC010000001">
    <property type="protein sequence ID" value="MEK0081868.1"/>
    <property type="molecule type" value="Genomic_DNA"/>
</dbReference>
<evidence type="ECO:0000313" key="17">
    <source>
        <dbReference type="EMBL" id="MEK0081868.1"/>
    </source>
</evidence>
<dbReference type="Gene3D" id="3.40.50.2300">
    <property type="match status" value="1"/>
</dbReference>
<dbReference type="SMART" id="SM00862">
    <property type="entry name" value="Trans_reg_C"/>
    <property type="match status" value="1"/>
</dbReference>
<dbReference type="Pfam" id="PF00072">
    <property type="entry name" value="Response_reg"/>
    <property type="match status" value="1"/>
</dbReference>
<comment type="function">
    <text evidence="12">This protein is a positive regulator for the phosphate regulon. Transcription of this operon is positively regulated by PhoB and PhoR when phosphate is limited.</text>
</comment>
<evidence type="ECO:0000256" key="11">
    <source>
        <dbReference type="ARBA" id="ARBA00023163"/>
    </source>
</evidence>
<feature type="domain" description="Response regulatory" evidence="15">
    <location>
        <begin position="4"/>
        <end position="120"/>
    </location>
</feature>
<reference evidence="17 18" key="1">
    <citation type="submission" date="2024-01" db="EMBL/GenBank/DDBJ databases">
        <title>Multi-omics insights into the function and evolution of sodium benzoate biodegradation pathways in Benzoatithermus flavus gen. nov., sp. nov. from hot spring.</title>
        <authorList>
            <person name="Hu C.-J."/>
            <person name="Li W.-J."/>
        </authorList>
    </citation>
    <scope>NUCLEOTIDE SEQUENCE [LARGE SCALE GENOMIC DNA]</scope>
    <source>
        <strain evidence="17 18">SYSU G07066</strain>
    </source>
</reference>
<dbReference type="SUPFAM" id="SSF46894">
    <property type="entry name" value="C-terminal effector domain of the bipartite response regulators"/>
    <property type="match status" value="1"/>
</dbReference>
<dbReference type="InterPro" id="IPR011879">
    <property type="entry name" value="Sig_transdc_resp-reg_PhoB"/>
</dbReference>
<comment type="caution">
    <text evidence="17">The sequence shown here is derived from an EMBL/GenBank/DDBJ whole genome shotgun (WGS) entry which is preliminary data.</text>
</comment>
<proteinExistence type="predicted"/>
<evidence type="ECO:0000256" key="10">
    <source>
        <dbReference type="ARBA" id="ARBA00023159"/>
    </source>
</evidence>
<evidence type="ECO:0000256" key="6">
    <source>
        <dbReference type="ARBA" id="ARBA00022592"/>
    </source>
</evidence>
<protein>
    <recommendedName>
        <fullName evidence="2">Phosphate regulon transcriptional regulatory protein PhoB</fullName>
    </recommendedName>
</protein>
<organism evidence="17 18">
    <name type="scientific">Benzoatithermus flavus</name>
    <dbReference type="NCBI Taxonomy" id="3108223"/>
    <lineage>
        <taxon>Bacteria</taxon>
        <taxon>Pseudomonadati</taxon>
        <taxon>Pseudomonadota</taxon>
        <taxon>Alphaproteobacteria</taxon>
        <taxon>Geminicoccales</taxon>
        <taxon>Geminicoccaceae</taxon>
        <taxon>Benzoatithermus</taxon>
    </lineage>
</organism>
<dbReference type="SMART" id="SM00448">
    <property type="entry name" value="REC"/>
    <property type="match status" value="1"/>
</dbReference>
<evidence type="ECO:0000256" key="3">
    <source>
        <dbReference type="ARBA" id="ARBA00022448"/>
    </source>
</evidence>
<evidence type="ECO:0000256" key="4">
    <source>
        <dbReference type="ARBA" id="ARBA00022490"/>
    </source>
</evidence>
<evidence type="ECO:0000256" key="7">
    <source>
        <dbReference type="ARBA" id="ARBA00023012"/>
    </source>
</evidence>
<dbReference type="NCBIfam" id="TIGR02154">
    <property type="entry name" value="PhoB"/>
    <property type="match status" value="1"/>
</dbReference>
<accession>A0ABU8XL00</accession>
<dbReference type="PANTHER" id="PTHR48111">
    <property type="entry name" value="REGULATOR OF RPOS"/>
    <property type="match status" value="1"/>
</dbReference>
<keyword evidence="9 14" id="KW-0238">DNA-binding</keyword>
<dbReference type="PROSITE" id="PS51755">
    <property type="entry name" value="OMPR_PHOB"/>
    <property type="match status" value="1"/>
</dbReference>
<name>A0ABU8XL00_9PROT</name>
<keyword evidence="6" id="KW-0592">Phosphate transport</keyword>
<evidence type="ECO:0000256" key="9">
    <source>
        <dbReference type="ARBA" id="ARBA00023125"/>
    </source>
</evidence>
<dbReference type="InterPro" id="IPR011006">
    <property type="entry name" value="CheY-like_superfamily"/>
</dbReference>
<evidence type="ECO:0000313" key="18">
    <source>
        <dbReference type="Proteomes" id="UP001375743"/>
    </source>
</evidence>